<accession>A0A2N1NBS5</accession>
<dbReference type="VEuPathDB" id="FungiDB:FUN_022899"/>
<gene>
    <name evidence="1" type="ORF">RhiirC2_711196</name>
</gene>
<evidence type="ECO:0000313" key="1">
    <source>
        <dbReference type="EMBL" id="PKK71341.1"/>
    </source>
</evidence>
<organism evidence="1 2">
    <name type="scientific">Rhizophagus irregularis</name>
    <dbReference type="NCBI Taxonomy" id="588596"/>
    <lineage>
        <taxon>Eukaryota</taxon>
        <taxon>Fungi</taxon>
        <taxon>Fungi incertae sedis</taxon>
        <taxon>Mucoromycota</taxon>
        <taxon>Glomeromycotina</taxon>
        <taxon>Glomeromycetes</taxon>
        <taxon>Glomerales</taxon>
        <taxon>Glomeraceae</taxon>
        <taxon>Rhizophagus</taxon>
    </lineage>
</organism>
<feature type="non-terminal residue" evidence="1">
    <location>
        <position position="1"/>
    </location>
</feature>
<dbReference type="Proteomes" id="UP000233469">
    <property type="component" value="Unassembled WGS sequence"/>
</dbReference>
<dbReference type="EMBL" id="LLXL01000528">
    <property type="protein sequence ID" value="PKK71341.1"/>
    <property type="molecule type" value="Genomic_DNA"/>
</dbReference>
<comment type="caution">
    <text evidence="1">The sequence shown here is derived from an EMBL/GenBank/DDBJ whole genome shotgun (WGS) entry which is preliminary data.</text>
</comment>
<evidence type="ECO:0000313" key="2">
    <source>
        <dbReference type="Proteomes" id="UP000233469"/>
    </source>
</evidence>
<reference evidence="1 2" key="1">
    <citation type="submission" date="2016-04" db="EMBL/GenBank/DDBJ databases">
        <title>Genome analyses suggest a sexual origin of heterokaryosis in a supposedly ancient asexual fungus.</title>
        <authorList>
            <person name="Ropars J."/>
            <person name="Sedzielewska K."/>
            <person name="Noel J."/>
            <person name="Charron P."/>
            <person name="Farinelli L."/>
            <person name="Marton T."/>
            <person name="Kruger M."/>
            <person name="Pelin A."/>
            <person name="Brachmann A."/>
            <person name="Corradi N."/>
        </authorList>
    </citation>
    <scope>NUCLEOTIDE SEQUENCE [LARGE SCALE GENOMIC DNA]</scope>
    <source>
        <strain evidence="1 2">C2</strain>
    </source>
</reference>
<proteinExistence type="predicted"/>
<dbReference type="AlphaFoldDB" id="A0A2N1NBS5"/>
<protein>
    <submittedName>
        <fullName evidence="1">Uncharacterized protein</fullName>
    </submittedName>
</protein>
<name>A0A2N1NBS5_9GLOM</name>
<sequence>IGLSNDLWHKIGKYAGELLKNFGYNDTKKIIANMNRKNHMKEKLNKMLKEFNLFNNDESEKKDKNSDLEIDEEEEIQIPQHEVYVLIMEKDIDLKIFDDESEDLGNNESEDFKKRRHSLQRVILRIAEEFDD</sequence>
<reference evidence="1 2" key="2">
    <citation type="submission" date="2017-10" db="EMBL/GenBank/DDBJ databases">
        <title>Extensive intraspecific genome diversity in a model arbuscular mycorrhizal fungus.</title>
        <authorList>
            <person name="Chen E.C.H."/>
            <person name="Morin E."/>
            <person name="Baudet D."/>
            <person name="Noel J."/>
            <person name="Ndikumana S."/>
            <person name="Charron P."/>
            <person name="St-Onge C."/>
            <person name="Giorgi J."/>
            <person name="Grigoriev I.V."/>
            <person name="Roux C."/>
            <person name="Martin F.M."/>
            <person name="Corradi N."/>
        </authorList>
    </citation>
    <scope>NUCLEOTIDE SEQUENCE [LARGE SCALE GENOMIC DNA]</scope>
    <source>
        <strain evidence="1 2">C2</strain>
    </source>
</reference>